<keyword evidence="11 17" id="KW-0472">Membrane</keyword>
<dbReference type="InterPro" id="IPR011009">
    <property type="entry name" value="Kinase-like_dom_sf"/>
</dbReference>
<evidence type="ECO:0000256" key="7">
    <source>
        <dbReference type="ARBA" id="ARBA00022741"/>
    </source>
</evidence>
<dbReference type="PANTHER" id="PTHR46008">
    <property type="entry name" value="LEAF RUST 10 DISEASE-RESISTANCE LOCUS RECEPTOR-LIKE PROTEIN KINASE-LIKE 1.4"/>
    <property type="match status" value="1"/>
</dbReference>
<dbReference type="FunFam" id="3.30.200.20:FF:000415">
    <property type="entry name" value="receptor-like serine/threonine-protein kinase NCRK"/>
    <property type="match status" value="1"/>
</dbReference>
<evidence type="ECO:0000256" key="3">
    <source>
        <dbReference type="ARBA" id="ARBA00022527"/>
    </source>
</evidence>
<evidence type="ECO:0000256" key="13">
    <source>
        <dbReference type="ARBA" id="ARBA00047899"/>
    </source>
</evidence>
<evidence type="ECO:0000256" key="1">
    <source>
        <dbReference type="ARBA" id="ARBA00004167"/>
    </source>
</evidence>
<accession>A0A0C3WAE2</accession>
<dbReference type="EC" id="2.7.11.1" evidence="2"/>
<dbReference type="SUPFAM" id="SSF56112">
    <property type="entry name" value="Protein kinase-like (PK-like)"/>
    <property type="match status" value="1"/>
</dbReference>
<keyword evidence="9 15" id="KW-0067">ATP-binding</keyword>
<dbReference type="InterPro" id="IPR025287">
    <property type="entry name" value="WAK_GUB"/>
</dbReference>
<evidence type="ECO:0000256" key="6">
    <source>
        <dbReference type="ARBA" id="ARBA00022729"/>
    </source>
</evidence>
<evidence type="ECO:0000256" key="8">
    <source>
        <dbReference type="ARBA" id="ARBA00022777"/>
    </source>
</evidence>
<dbReference type="PROSITE" id="PS50011">
    <property type="entry name" value="PROTEIN_KINASE_DOM"/>
    <property type="match status" value="1"/>
</dbReference>
<dbReference type="ExpressionAtlas" id="G7KV62">
    <property type="expression patterns" value="differential"/>
</dbReference>
<evidence type="ECO:0000313" key="21">
    <source>
        <dbReference type="Proteomes" id="UP000002051"/>
    </source>
</evidence>
<dbReference type="EnsemblPlants" id="AES80593">
    <property type="protein sequence ID" value="AES80593"/>
    <property type="gene ID" value="MTR_7g082530"/>
</dbReference>
<dbReference type="GO" id="GO:0005886">
    <property type="term" value="C:plasma membrane"/>
    <property type="evidence" value="ECO:0007669"/>
    <property type="project" value="UniProtKB-ARBA"/>
</dbReference>
<dbReference type="InterPro" id="IPR008271">
    <property type="entry name" value="Ser/Thr_kinase_AS"/>
</dbReference>
<comment type="catalytic activity">
    <reaction evidence="13">
        <text>L-threonyl-[protein] + ATP = O-phospho-L-threonyl-[protein] + ADP + H(+)</text>
        <dbReference type="Rhea" id="RHEA:46608"/>
        <dbReference type="Rhea" id="RHEA-COMP:11060"/>
        <dbReference type="Rhea" id="RHEA-COMP:11605"/>
        <dbReference type="ChEBI" id="CHEBI:15378"/>
        <dbReference type="ChEBI" id="CHEBI:30013"/>
        <dbReference type="ChEBI" id="CHEBI:30616"/>
        <dbReference type="ChEBI" id="CHEBI:61977"/>
        <dbReference type="ChEBI" id="CHEBI:456216"/>
        <dbReference type="EC" id="2.7.11.1"/>
    </reaction>
</comment>
<comment type="subcellular location">
    <subcellularLocation>
        <location evidence="1">Membrane</location>
        <topology evidence="1">Single-pass membrane protein</topology>
    </subcellularLocation>
</comment>
<evidence type="ECO:0000256" key="14">
    <source>
        <dbReference type="ARBA" id="ARBA00048679"/>
    </source>
</evidence>
<evidence type="ECO:0000256" key="5">
    <source>
        <dbReference type="ARBA" id="ARBA00022692"/>
    </source>
</evidence>
<keyword evidence="6" id="KW-0732">Signal</keyword>
<dbReference type="AlphaFoldDB" id="G7KV62"/>
<evidence type="ECO:0000259" key="18">
    <source>
        <dbReference type="PROSITE" id="PS50011"/>
    </source>
</evidence>
<dbReference type="InterPro" id="IPR000719">
    <property type="entry name" value="Prot_kinase_dom"/>
</dbReference>
<dbReference type="Pfam" id="PF00069">
    <property type="entry name" value="Pkinase"/>
    <property type="match status" value="1"/>
</dbReference>
<organism evidence="19 21">
    <name type="scientific">Medicago truncatula</name>
    <name type="common">Barrel medic</name>
    <name type="synonym">Medicago tribuloides</name>
    <dbReference type="NCBI Taxonomy" id="3880"/>
    <lineage>
        <taxon>Eukaryota</taxon>
        <taxon>Viridiplantae</taxon>
        <taxon>Streptophyta</taxon>
        <taxon>Embryophyta</taxon>
        <taxon>Tracheophyta</taxon>
        <taxon>Spermatophyta</taxon>
        <taxon>Magnoliopsida</taxon>
        <taxon>eudicotyledons</taxon>
        <taxon>Gunneridae</taxon>
        <taxon>Pentapetalae</taxon>
        <taxon>rosids</taxon>
        <taxon>fabids</taxon>
        <taxon>Fabales</taxon>
        <taxon>Fabaceae</taxon>
        <taxon>Papilionoideae</taxon>
        <taxon>50 kb inversion clade</taxon>
        <taxon>NPAAA clade</taxon>
        <taxon>Hologalegina</taxon>
        <taxon>IRL clade</taxon>
        <taxon>Trifolieae</taxon>
        <taxon>Medicago</taxon>
    </lineage>
</organism>
<dbReference type="OrthoDB" id="1303655at2759"/>
<reference evidence="19 21" key="1">
    <citation type="journal article" date="2011" name="Nature">
        <title>The Medicago genome provides insight into the evolution of rhizobial symbioses.</title>
        <authorList>
            <person name="Young N.D."/>
            <person name="Debelle F."/>
            <person name="Oldroyd G.E."/>
            <person name="Geurts R."/>
            <person name="Cannon S.B."/>
            <person name="Udvardi M.K."/>
            <person name="Benedito V.A."/>
            <person name="Mayer K.F."/>
            <person name="Gouzy J."/>
            <person name="Schoof H."/>
            <person name="Van de Peer Y."/>
            <person name="Proost S."/>
            <person name="Cook D.R."/>
            <person name="Meyers B.C."/>
            <person name="Spannagl M."/>
            <person name="Cheung F."/>
            <person name="De Mita S."/>
            <person name="Krishnakumar V."/>
            <person name="Gundlach H."/>
            <person name="Zhou S."/>
            <person name="Mudge J."/>
            <person name="Bharti A.K."/>
            <person name="Murray J.D."/>
            <person name="Naoumkina M.A."/>
            <person name="Rosen B."/>
            <person name="Silverstein K.A."/>
            <person name="Tang H."/>
            <person name="Rombauts S."/>
            <person name="Zhao P.X."/>
            <person name="Zhou P."/>
            <person name="Barbe V."/>
            <person name="Bardou P."/>
            <person name="Bechner M."/>
            <person name="Bellec A."/>
            <person name="Berger A."/>
            <person name="Berges H."/>
            <person name="Bidwell S."/>
            <person name="Bisseling T."/>
            <person name="Choisne N."/>
            <person name="Couloux A."/>
            <person name="Denny R."/>
            <person name="Deshpande S."/>
            <person name="Dai X."/>
            <person name="Doyle J.J."/>
            <person name="Dudez A.M."/>
            <person name="Farmer A.D."/>
            <person name="Fouteau S."/>
            <person name="Franken C."/>
            <person name="Gibelin C."/>
            <person name="Gish J."/>
            <person name="Goldstein S."/>
            <person name="Gonzalez A.J."/>
            <person name="Green P.J."/>
            <person name="Hallab A."/>
            <person name="Hartog M."/>
            <person name="Hua A."/>
            <person name="Humphray S.J."/>
            <person name="Jeong D.H."/>
            <person name="Jing Y."/>
            <person name="Jocker A."/>
            <person name="Kenton S.M."/>
            <person name="Kim D.J."/>
            <person name="Klee K."/>
            <person name="Lai H."/>
            <person name="Lang C."/>
            <person name="Lin S."/>
            <person name="Macmil S.L."/>
            <person name="Magdelenat G."/>
            <person name="Matthews L."/>
            <person name="McCorrison J."/>
            <person name="Monaghan E.L."/>
            <person name="Mun J.H."/>
            <person name="Najar F.Z."/>
            <person name="Nicholson C."/>
            <person name="Noirot C."/>
            <person name="O'Bleness M."/>
            <person name="Paule C.R."/>
            <person name="Poulain J."/>
            <person name="Prion F."/>
            <person name="Qin B."/>
            <person name="Qu C."/>
            <person name="Retzel E.F."/>
            <person name="Riddle C."/>
            <person name="Sallet E."/>
            <person name="Samain S."/>
            <person name="Samson N."/>
            <person name="Sanders I."/>
            <person name="Saurat O."/>
            <person name="Scarpelli C."/>
            <person name="Schiex T."/>
            <person name="Segurens B."/>
            <person name="Severin A.J."/>
            <person name="Sherrier D.J."/>
            <person name="Shi R."/>
            <person name="Sims S."/>
            <person name="Singer S.R."/>
            <person name="Sinharoy S."/>
            <person name="Sterck L."/>
            <person name="Viollet A."/>
            <person name="Wang B.B."/>
            <person name="Wang K."/>
            <person name="Wang M."/>
            <person name="Wang X."/>
            <person name="Warfsmann J."/>
            <person name="Weissenbach J."/>
            <person name="White D.D."/>
            <person name="White J.D."/>
            <person name="Wiley G.B."/>
            <person name="Wincker P."/>
            <person name="Xing Y."/>
            <person name="Yang L."/>
            <person name="Yao Z."/>
            <person name="Ying F."/>
            <person name="Zhai J."/>
            <person name="Zhou L."/>
            <person name="Zuber A."/>
            <person name="Denarie J."/>
            <person name="Dixon R.A."/>
            <person name="May G.D."/>
            <person name="Schwartz D.C."/>
            <person name="Rogers J."/>
            <person name="Quetier F."/>
            <person name="Town C.D."/>
            <person name="Roe B.A."/>
        </authorList>
    </citation>
    <scope>NUCLEOTIDE SEQUENCE [LARGE SCALE GENOMIC DNA]</scope>
    <source>
        <strain evidence="19">A17</strain>
        <strain evidence="20 21">cv. Jemalong A17</strain>
    </source>
</reference>
<evidence type="ECO:0000256" key="15">
    <source>
        <dbReference type="PROSITE-ProRule" id="PRU10141"/>
    </source>
</evidence>
<evidence type="ECO:0000313" key="20">
    <source>
        <dbReference type="EnsemblPlants" id="AES80593"/>
    </source>
</evidence>
<keyword evidence="21" id="KW-1185">Reference proteome</keyword>
<dbReference type="GO" id="GO:0030247">
    <property type="term" value="F:polysaccharide binding"/>
    <property type="evidence" value="ECO:0007669"/>
    <property type="project" value="InterPro"/>
</dbReference>
<evidence type="ECO:0000256" key="16">
    <source>
        <dbReference type="SAM" id="MobiDB-lite"/>
    </source>
</evidence>
<dbReference type="Pfam" id="PF14380">
    <property type="entry name" value="WAK_assoc"/>
    <property type="match status" value="1"/>
</dbReference>
<dbReference type="HOGENOM" id="CLU_000288_115_3_1"/>
<evidence type="ECO:0000256" key="11">
    <source>
        <dbReference type="ARBA" id="ARBA00023136"/>
    </source>
</evidence>
<evidence type="ECO:0000256" key="17">
    <source>
        <dbReference type="SAM" id="Phobius"/>
    </source>
</evidence>
<dbReference type="PROSITE" id="PS00108">
    <property type="entry name" value="PROTEIN_KINASE_ST"/>
    <property type="match status" value="1"/>
</dbReference>
<reference evidence="19 21" key="2">
    <citation type="journal article" date="2014" name="BMC Genomics">
        <title>An improved genome release (version Mt4.0) for the model legume Medicago truncatula.</title>
        <authorList>
            <person name="Tang H."/>
            <person name="Krishnakumar V."/>
            <person name="Bidwell S."/>
            <person name="Rosen B."/>
            <person name="Chan A."/>
            <person name="Zhou S."/>
            <person name="Gentzbittel L."/>
            <person name="Childs K.L."/>
            <person name="Yandell M."/>
            <person name="Gundlach H."/>
            <person name="Mayer K.F."/>
            <person name="Schwartz D.C."/>
            <person name="Town C.D."/>
        </authorList>
    </citation>
    <scope>GENOME REANNOTATION</scope>
    <source>
        <strain evidence="20 21">cv. Jemalong A17</strain>
    </source>
</reference>
<evidence type="ECO:0000256" key="2">
    <source>
        <dbReference type="ARBA" id="ARBA00012513"/>
    </source>
</evidence>
<feature type="binding site" evidence="15">
    <location>
        <position position="389"/>
    </location>
    <ligand>
        <name>ATP</name>
        <dbReference type="ChEBI" id="CHEBI:30616"/>
    </ligand>
</feature>
<reference evidence="20" key="3">
    <citation type="submission" date="2015-04" db="UniProtKB">
        <authorList>
            <consortium name="EnsemblPlants"/>
        </authorList>
    </citation>
    <scope>IDENTIFICATION</scope>
    <source>
        <strain evidence="20">cv. Jemalong A17</strain>
    </source>
</reference>
<dbReference type="Gene3D" id="3.30.200.20">
    <property type="entry name" value="Phosphorylase Kinase, domain 1"/>
    <property type="match status" value="1"/>
</dbReference>
<feature type="transmembrane region" description="Helical" evidence="17">
    <location>
        <begin position="263"/>
        <end position="286"/>
    </location>
</feature>
<evidence type="ECO:0000256" key="9">
    <source>
        <dbReference type="ARBA" id="ARBA00022840"/>
    </source>
</evidence>
<keyword evidence="5 17" id="KW-0812">Transmembrane</keyword>
<dbReference type="Proteomes" id="UP000002051">
    <property type="component" value="Unassembled WGS sequence"/>
</dbReference>
<dbReference type="Pfam" id="PF13947">
    <property type="entry name" value="GUB_WAK_bind"/>
    <property type="match status" value="1"/>
</dbReference>
<dbReference type="GO" id="GO:0004674">
    <property type="term" value="F:protein serine/threonine kinase activity"/>
    <property type="evidence" value="ECO:0007669"/>
    <property type="project" value="UniProtKB-KW"/>
</dbReference>
<comment type="catalytic activity">
    <reaction evidence="14">
        <text>L-seryl-[protein] + ATP = O-phospho-L-seryl-[protein] + ADP + H(+)</text>
        <dbReference type="Rhea" id="RHEA:17989"/>
        <dbReference type="Rhea" id="RHEA-COMP:9863"/>
        <dbReference type="Rhea" id="RHEA-COMP:11604"/>
        <dbReference type="ChEBI" id="CHEBI:15378"/>
        <dbReference type="ChEBI" id="CHEBI:29999"/>
        <dbReference type="ChEBI" id="CHEBI:30616"/>
        <dbReference type="ChEBI" id="CHEBI:83421"/>
        <dbReference type="ChEBI" id="CHEBI:456216"/>
        <dbReference type="EC" id="2.7.11.1"/>
    </reaction>
</comment>
<dbReference type="Gene3D" id="1.10.510.10">
    <property type="entry name" value="Transferase(Phosphotransferase) domain 1"/>
    <property type="match status" value="1"/>
</dbReference>
<dbReference type="GO" id="GO:0005524">
    <property type="term" value="F:ATP binding"/>
    <property type="evidence" value="ECO:0007669"/>
    <property type="project" value="UniProtKB-UniRule"/>
</dbReference>
<keyword evidence="3" id="KW-0723">Serine/threonine-protein kinase</keyword>
<proteinExistence type="predicted"/>
<dbReference type="InterPro" id="IPR032872">
    <property type="entry name" value="WAK_assoc_C"/>
</dbReference>
<protein>
    <recommendedName>
        <fullName evidence="2">non-specific serine/threonine protein kinase</fullName>
        <ecNumber evidence="2">2.7.11.1</ecNumber>
    </recommendedName>
</protein>
<keyword evidence="12" id="KW-0325">Glycoprotein</keyword>
<evidence type="ECO:0000256" key="12">
    <source>
        <dbReference type="ARBA" id="ARBA00023180"/>
    </source>
</evidence>
<keyword evidence="10 17" id="KW-1133">Transmembrane helix</keyword>
<dbReference type="InterPro" id="IPR017441">
    <property type="entry name" value="Protein_kinase_ATP_BS"/>
</dbReference>
<keyword evidence="8 19" id="KW-0418">Kinase</keyword>
<name>G7KV62_MEDTR</name>
<dbReference type="PROSITE" id="PS00107">
    <property type="entry name" value="PROTEIN_KINASE_ATP"/>
    <property type="match status" value="1"/>
</dbReference>
<feature type="region of interest" description="Disordered" evidence="16">
    <location>
        <begin position="664"/>
        <end position="687"/>
    </location>
</feature>
<keyword evidence="4" id="KW-0808">Transferase</keyword>
<dbReference type="SMART" id="SM00220">
    <property type="entry name" value="S_TKc"/>
    <property type="match status" value="1"/>
</dbReference>
<keyword evidence="7 15" id="KW-0547">Nucleotide-binding</keyword>
<feature type="compositionally biased region" description="Low complexity" evidence="16">
    <location>
        <begin position="306"/>
        <end position="332"/>
    </location>
</feature>
<dbReference type="PANTHER" id="PTHR46008:SF46">
    <property type="entry name" value="WALL ASSOCIATED KINASE-LIKE PROTEIN"/>
    <property type="match status" value="1"/>
</dbReference>
<evidence type="ECO:0000256" key="4">
    <source>
        <dbReference type="ARBA" id="ARBA00022679"/>
    </source>
</evidence>
<feature type="region of interest" description="Disordered" evidence="16">
    <location>
        <begin position="296"/>
        <end position="332"/>
    </location>
</feature>
<dbReference type="EMBL" id="CM001223">
    <property type="protein sequence ID" value="AES80593.2"/>
    <property type="molecule type" value="Genomic_DNA"/>
</dbReference>
<accession>G7KV62</accession>
<evidence type="ECO:0000256" key="10">
    <source>
        <dbReference type="ARBA" id="ARBA00022989"/>
    </source>
</evidence>
<feature type="domain" description="Protein kinase" evidence="18">
    <location>
        <begin position="361"/>
        <end position="636"/>
    </location>
</feature>
<evidence type="ECO:0000313" key="19">
    <source>
        <dbReference type="EMBL" id="AES80593.2"/>
    </source>
</evidence>
<sequence>MLSLSLSSPIITFIIFFIFYLRHTTSLPSHASLSSCNNTTFNCGHITKLSYPFTGGDRPSYCGPPQFHLNCKNNVPELNISSVSYRVLQVNSVTHSLTLARLDLWNETCTHHYVNSTFGGTSFSNGLGNSKITLFYGCQPTSLFTEKPHNLFYCDSNGYKNNSYTLIGPFPLDPVLKFVQCDYGVGVPILEEQANRFAGNRSLLREVLMEGFNVNYNNPFENDCLECISSGGQQCGFDSDENEHICICGNGLCPSGNSSTNGGLIGGVVGGVAALCLLGFVACFVVRRRRKNAKKPISNDLYMPPSSTTSGTNTGTLTSTTNSSQSIPSYPSSKTSTMPKSFYFGVQVFTYEELEEATNNFHTSKELGEGGFGTVYKGDLKDGRVVAVKRHYESNFKRVAQFMNEVEILARLRHKNLVTLYGCTSKHSRELLLVYEYISNGTVADHLHGDRSSSCLLPWSVRLDIALETAEALAYLHASDVMHRDVKSNNILLDEKFHVKVADFGLSRLFPNDVTHVSTAPQGTPGYVDPEYYQCYQLTDKSDVYSFGVVLVELISSLQAVDITRHRNDVNLANMAVNKIQSQELYDLVDPNLGYEKDNSVKRMTTAVAELAFRCLQQQRDLRPSMDEIVEVLRAIKSDEPETQESKVLDVVVRTDELVLLKKGPYPTSPDSVAEKWVSGSSTSTSS</sequence>
<gene>
    <name evidence="20" type="primary">11435688</name>
    <name evidence="19" type="ordered locus">MTR_7g082530</name>
</gene>
<dbReference type="FunFam" id="1.10.510.10:FF:000161">
    <property type="entry name" value="Wall-associated receptor kinase-like 20"/>
    <property type="match status" value="1"/>
</dbReference>